<name>A0A0B6X3V2_9BACT</name>
<evidence type="ECO:0000256" key="1">
    <source>
        <dbReference type="PROSITE-ProRule" id="PRU01076"/>
    </source>
</evidence>
<organism evidence="3 4">
    <name type="scientific">Pyrinomonas methylaliphatogenes</name>
    <dbReference type="NCBI Taxonomy" id="454194"/>
    <lineage>
        <taxon>Bacteria</taxon>
        <taxon>Pseudomonadati</taxon>
        <taxon>Acidobacteriota</taxon>
        <taxon>Blastocatellia</taxon>
        <taxon>Blastocatellales</taxon>
        <taxon>Pyrinomonadaceae</taxon>
        <taxon>Pyrinomonas</taxon>
    </lineage>
</organism>
<dbReference type="EMBL" id="CBXV010000011">
    <property type="protein sequence ID" value="CDM67179.1"/>
    <property type="molecule type" value="Genomic_DNA"/>
</dbReference>
<dbReference type="InterPro" id="IPR007159">
    <property type="entry name" value="SpoVT-AbrB_dom"/>
</dbReference>
<reference evidence="3 4" key="2">
    <citation type="submission" date="2015-01" db="EMBL/GenBank/DDBJ databases">
        <title>Complete genome sequence of Pyrinomonas methylaliphatogenes type strain K22T.</title>
        <authorList>
            <person name="Lee K.C.Y."/>
            <person name="Power J.F."/>
            <person name="Dunfield P.F."/>
            <person name="Morgan X.C."/>
            <person name="Huttenhower C."/>
            <person name="Stott M.B."/>
        </authorList>
    </citation>
    <scope>NUCLEOTIDE SEQUENCE [LARGE SCALE GENOMIC DNA]</scope>
    <source>
        <strain evidence="3 4">K22</strain>
    </source>
</reference>
<dbReference type="Pfam" id="PF04014">
    <property type="entry name" value="MazE_antitoxin"/>
    <property type="match status" value="1"/>
</dbReference>
<keyword evidence="1" id="KW-0238">DNA-binding</keyword>
<dbReference type="Proteomes" id="UP000031518">
    <property type="component" value="Unassembled WGS sequence"/>
</dbReference>
<dbReference type="PROSITE" id="PS51740">
    <property type="entry name" value="SPOVT_ABRB"/>
    <property type="match status" value="1"/>
</dbReference>
<dbReference type="SMART" id="SM00966">
    <property type="entry name" value="SpoVT_AbrB"/>
    <property type="match status" value="1"/>
</dbReference>
<dbReference type="OrthoDB" id="9811597at2"/>
<dbReference type="STRING" id="454194.PYK22_03228"/>
<dbReference type="SUPFAM" id="SSF89447">
    <property type="entry name" value="AbrB/MazE/MraZ-like"/>
    <property type="match status" value="1"/>
</dbReference>
<sequence>MSSPSSLVEYLSTTHIGEKGQVTIPKQYRDALGIKAGAPFAVLRIGNGLILMPEQTRFQKLCDAIAATLEQAGITEVDLQATLQQARERVFARRYPQLLRRNSNRSQAKRRR</sequence>
<dbReference type="InterPro" id="IPR037914">
    <property type="entry name" value="SpoVT-AbrB_sf"/>
</dbReference>
<dbReference type="GO" id="GO:0003677">
    <property type="term" value="F:DNA binding"/>
    <property type="evidence" value="ECO:0007669"/>
    <property type="project" value="UniProtKB-UniRule"/>
</dbReference>
<accession>A0A0B6X3V2</accession>
<keyword evidence="4" id="KW-1185">Reference proteome</keyword>
<evidence type="ECO:0000313" key="4">
    <source>
        <dbReference type="Proteomes" id="UP000031518"/>
    </source>
</evidence>
<feature type="domain" description="SpoVT-AbrB" evidence="2">
    <location>
        <begin position="11"/>
        <end position="57"/>
    </location>
</feature>
<gene>
    <name evidence="3" type="ORF">PYK22_03228</name>
</gene>
<proteinExistence type="predicted"/>
<protein>
    <submittedName>
        <fullName evidence="3">Looped-hinge helix DNA binding domain, AbrB family</fullName>
    </submittedName>
</protein>
<dbReference type="RefSeq" id="WP_083437950.1">
    <property type="nucleotide sequence ID" value="NZ_CBXV010000011.1"/>
</dbReference>
<dbReference type="NCBIfam" id="TIGR01439">
    <property type="entry name" value="lp_hng_hel_AbrB"/>
    <property type="match status" value="1"/>
</dbReference>
<dbReference type="AlphaFoldDB" id="A0A0B6X3V2"/>
<evidence type="ECO:0000259" key="2">
    <source>
        <dbReference type="PROSITE" id="PS51740"/>
    </source>
</evidence>
<evidence type="ECO:0000313" key="3">
    <source>
        <dbReference type="EMBL" id="CDM67179.1"/>
    </source>
</evidence>
<dbReference type="Gene3D" id="2.10.260.10">
    <property type="match status" value="1"/>
</dbReference>
<reference evidence="3 4" key="1">
    <citation type="submission" date="2013-12" db="EMBL/GenBank/DDBJ databases">
        <authorList>
            <person name="Stott M."/>
        </authorList>
    </citation>
    <scope>NUCLEOTIDE SEQUENCE [LARGE SCALE GENOMIC DNA]</scope>
    <source>
        <strain evidence="3 4">K22</strain>
    </source>
</reference>